<evidence type="ECO:0000256" key="1">
    <source>
        <dbReference type="SAM" id="Phobius"/>
    </source>
</evidence>
<dbReference type="CDD" id="cd03392">
    <property type="entry name" value="PAP2_like_2"/>
    <property type="match status" value="1"/>
</dbReference>
<evidence type="ECO:0000313" key="4">
    <source>
        <dbReference type="Proteomes" id="UP001595829"/>
    </source>
</evidence>
<comment type="caution">
    <text evidence="3">The sequence shown here is derived from an EMBL/GenBank/DDBJ whole genome shotgun (WGS) entry which is preliminary data.</text>
</comment>
<dbReference type="RefSeq" id="WP_345692945.1">
    <property type="nucleotide sequence ID" value="NZ_BAABIT010000001.1"/>
</dbReference>
<dbReference type="InterPro" id="IPR000326">
    <property type="entry name" value="PAP2/HPO"/>
</dbReference>
<feature type="transmembrane region" description="Helical" evidence="1">
    <location>
        <begin position="98"/>
        <end position="116"/>
    </location>
</feature>
<reference evidence="4" key="1">
    <citation type="journal article" date="2019" name="Int. J. Syst. Evol. Microbiol.">
        <title>The Global Catalogue of Microorganisms (GCM) 10K type strain sequencing project: providing services to taxonomists for standard genome sequencing and annotation.</title>
        <authorList>
            <consortium name="The Broad Institute Genomics Platform"/>
            <consortium name="The Broad Institute Genome Sequencing Center for Infectious Disease"/>
            <person name="Wu L."/>
            <person name="Ma J."/>
        </authorList>
    </citation>
    <scope>NUCLEOTIDE SEQUENCE [LARGE SCALE GENOMIC DNA]</scope>
    <source>
        <strain evidence="4">CGMCC 4.1648</strain>
    </source>
</reference>
<feature type="transmembrane region" description="Helical" evidence="1">
    <location>
        <begin position="20"/>
        <end position="39"/>
    </location>
</feature>
<evidence type="ECO:0000259" key="2">
    <source>
        <dbReference type="SMART" id="SM00014"/>
    </source>
</evidence>
<feature type="transmembrane region" description="Helical" evidence="1">
    <location>
        <begin position="72"/>
        <end position="91"/>
    </location>
</feature>
<dbReference type="InterPro" id="IPR036938">
    <property type="entry name" value="PAP2/HPO_sf"/>
</dbReference>
<keyword evidence="4" id="KW-1185">Reference proteome</keyword>
<proteinExistence type="predicted"/>
<feature type="domain" description="Phosphatidic acid phosphatase type 2/haloperoxidase" evidence="2">
    <location>
        <begin position="99"/>
        <end position="213"/>
    </location>
</feature>
<dbReference type="SUPFAM" id="SSF48317">
    <property type="entry name" value="Acid phosphatase/Vanadium-dependent haloperoxidase"/>
    <property type="match status" value="1"/>
</dbReference>
<dbReference type="Proteomes" id="UP001595829">
    <property type="component" value="Unassembled WGS sequence"/>
</dbReference>
<name>A0ABV9XMA2_9ACTN</name>
<feature type="transmembrane region" description="Helical" evidence="1">
    <location>
        <begin position="171"/>
        <end position="192"/>
    </location>
</feature>
<organism evidence="3 4">
    <name type="scientific">Streptomyces coeruleoprunus</name>
    <dbReference type="NCBI Taxonomy" id="285563"/>
    <lineage>
        <taxon>Bacteria</taxon>
        <taxon>Bacillati</taxon>
        <taxon>Actinomycetota</taxon>
        <taxon>Actinomycetes</taxon>
        <taxon>Kitasatosporales</taxon>
        <taxon>Streptomycetaceae</taxon>
        <taxon>Streptomyces</taxon>
    </lineage>
</organism>
<feature type="transmembrane region" description="Helical" evidence="1">
    <location>
        <begin position="136"/>
        <end position="159"/>
    </location>
</feature>
<dbReference type="PANTHER" id="PTHR14969:SF13">
    <property type="entry name" value="AT30094P"/>
    <property type="match status" value="1"/>
</dbReference>
<dbReference type="Pfam" id="PF01569">
    <property type="entry name" value="PAP2"/>
    <property type="match status" value="1"/>
</dbReference>
<dbReference type="PANTHER" id="PTHR14969">
    <property type="entry name" value="SPHINGOSINE-1-PHOSPHATE PHOSPHOHYDROLASE"/>
    <property type="match status" value="1"/>
</dbReference>
<evidence type="ECO:0000313" key="3">
    <source>
        <dbReference type="EMBL" id="MFC5025303.1"/>
    </source>
</evidence>
<sequence>MRSPTLAPPPTRAPHARAVAGWTGVLALALLVLVVAGWGPLMAFDRAVAEALHASAVSSPVATGVNRVLTDWVWDPWTMRGLVAVVAVVLWRRGERWPAGLLVVVSVLASGLQQALKALVGRDRPRWEDPVDAADFAAFPSGHAMTVVVTFGLLWWVAVTHGARAARAARPLVAVGVVSAVGVGLTRVYLGVHWVSDVVAGWLLGACVVALAIAVHARHMAGRRG</sequence>
<keyword evidence="1" id="KW-0472">Membrane</keyword>
<keyword evidence="1" id="KW-0812">Transmembrane</keyword>
<feature type="transmembrane region" description="Helical" evidence="1">
    <location>
        <begin position="198"/>
        <end position="217"/>
    </location>
</feature>
<accession>A0ABV9XMA2</accession>
<keyword evidence="1" id="KW-1133">Transmembrane helix</keyword>
<dbReference type="Gene3D" id="1.20.144.10">
    <property type="entry name" value="Phosphatidic acid phosphatase type 2/haloperoxidase"/>
    <property type="match status" value="2"/>
</dbReference>
<dbReference type="EMBL" id="JBHSJD010000020">
    <property type="protein sequence ID" value="MFC5025303.1"/>
    <property type="molecule type" value="Genomic_DNA"/>
</dbReference>
<protein>
    <submittedName>
        <fullName evidence="3">Phosphatase PAP2 family protein</fullName>
    </submittedName>
</protein>
<dbReference type="SMART" id="SM00014">
    <property type="entry name" value="acidPPc"/>
    <property type="match status" value="1"/>
</dbReference>
<gene>
    <name evidence="3" type="ORF">ACFPM3_24570</name>
</gene>